<evidence type="ECO:0000313" key="1">
    <source>
        <dbReference type="EMBL" id="KKM79504.1"/>
    </source>
</evidence>
<gene>
    <name evidence="1" type="ORF">LCGC14_1349160</name>
</gene>
<reference evidence="1" key="1">
    <citation type="journal article" date="2015" name="Nature">
        <title>Complex archaea that bridge the gap between prokaryotes and eukaryotes.</title>
        <authorList>
            <person name="Spang A."/>
            <person name="Saw J.H."/>
            <person name="Jorgensen S.L."/>
            <person name="Zaremba-Niedzwiedzka K."/>
            <person name="Martijn J."/>
            <person name="Lind A.E."/>
            <person name="van Eijk R."/>
            <person name="Schleper C."/>
            <person name="Guy L."/>
            <person name="Ettema T.J."/>
        </authorList>
    </citation>
    <scope>NUCLEOTIDE SEQUENCE</scope>
</reference>
<organism evidence="1">
    <name type="scientific">marine sediment metagenome</name>
    <dbReference type="NCBI Taxonomy" id="412755"/>
    <lineage>
        <taxon>unclassified sequences</taxon>
        <taxon>metagenomes</taxon>
        <taxon>ecological metagenomes</taxon>
    </lineage>
</organism>
<protein>
    <submittedName>
        <fullName evidence="1">Uncharacterized protein</fullName>
    </submittedName>
</protein>
<sequence length="47" mass="5459">AAPVTWKESMPKQRCACPECDCKFNVNPAYGDVCKWCERGEHREEKQ</sequence>
<accession>A0A0F9KBH3</accession>
<name>A0A0F9KBH3_9ZZZZ</name>
<feature type="non-terminal residue" evidence="1">
    <location>
        <position position="1"/>
    </location>
</feature>
<dbReference type="AlphaFoldDB" id="A0A0F9KBH3"/>
<dbReference type="EMBL" id="LAZR01008323">
    <property type="protein sequence ID" value="KKM79504.1"/>
    <property type="molecule type" value="Genomic_DNA"/>
</dbReference>
<comment type="caution">
    <text evidence="1">The sequence shown here is derived from an EMBL/GenBank/DDBJ whole genome shotgun (WGS) entry which is preliminary data.</text>
</comment>
<proteinExistence type="predicted"/>